<dbReference type="GO" id="GO:0004126">
    <property type="term" value="F:cytidine deaminase activity"/>
    <property type="evidence" value="ECO:0007669"/>
    <property type="project" value="UniProtKB-UniRule"/>
</dbReference>
<dbReference type="PROSITE" id="PS51747">
    <property type="entry name" value="CYT_DCMP_DEAMINASES_2"/>
    <property type="match status" value="1"/>
</dbReference>
<dbReference type="CDD" id="cd01283">
    <property type="entry name" value="cytidine_deaminase"/>
    <property type="match status" value="1"/>
</dbReference>
<organism evidence="15 16">
    <name type="scientific">Suhomyces tanzawaensis NRRL Y-17324</name>
    <dbReference type="NCBI Taxonomy" id="984487"/>
    <lineage>
        <taxon>Eukaryota</taxon>
        <taxon>Fungi</taxon>
        <taxon>Dikarya</taxon>
        <taxon>Ascomycota</taxon>
        <taxon>Saccharomycotina</taxon>
        <taxon>Pichiomycetes</taxon>
        <taxon>Debaryomycetaceae</taxon>
        <taxon>Suhomyces</taxon>
    </lineage>
</organism>
<evidence type="ECO:0000256" key="3">
    <source>
        <dbReference type="ARBA" id="ARBA00006576"/>
    </source>
</evidence>
<accession>A0A1E4SLZ2</accession>
<evidence type="ECO:0000256" key="13">
    <source>
        <dbReference type="RuleBase" id="RU364006"/>
    </source>
</evidence>
<dbReference type="Proteomes" id="UP000094285">
    <property type="component" value="Unassembled WGS sequence"/>
</dbReference>
<dbReference type="PANTHER" id="PTHR11644">
    <property type="entry name" value="CYTIDINE DEAMINASE"/>
    <property type="match status" value="1"/>
</dbReference>
<feature type="binding site" evidence="12">
    <location>
        <position position="105"/>
    </location>
    <ligand>
        <name>Zn(2+)</name>
        <dbReference type="ChEBI" id="CHEBI:29105"/>
        <note>catalytic</note>
    </ligand>
</feature>
<comment type="catalytic activity">
    <reaction evidence="9 13">
        <text>cytidine + H2O + H(+) = uridine + NH4(+)</text>
        <dbReference type="Rhea" id="RHEA:16069"/>
        <dbReference type="ChEBI" id="CHEBI:15377"/>
        <dbReference type="ChEBI" id="CHEBI:15378"/>
        <dbReference type="ChEBI" id="CHEBI:16704"/>
        <dbReference type="ChEBI" id="CHEBI:17562"/>
        <dbReference type="ChEBI" id="CHEBI:28938"/>
        <dbReference type="EC" id="3.5.4.5"/>
    </reaction>
</comment>
<dbReference type="GO" id="GO:0005634">
    <property type="term" value="C:nucleus"/>
    <property type="evidence" value="ECO:0007669"/>
    <property type="project" value="EnsemblFungi"/>
</dbReference>
<keyword evidence="5 12" id="KW-0479">Metal-binding</keyword>
<dbReference type="PROSITE" id="PS00903">
    <property type="entry name" value="CYT_DCMP_DEAMINASES_1"/>
    <property type="match status" value="1"/>
</dbReference>
<dbReference type="RefSeq" id="XP_020065652.1">
    <property type="nucleotide sequence ID" value="XM_020211455.1"/>
</dbReference>
<dbReference type="GO" id="GO:0042802">
    <property type="term" value="F:identical protein binding"/>
    <property type="evidence" value="ECO:0007669"/>
    <property type="project" value="EnsemblFungi"/>
</dbReference>
<dbReference type="InterPro" id="IPR050202">
    <property type="entry name" value="Cyt/Deoxycyt_deaminase"/>
</dbReference>
<gene>
    <name evidence="15" type="ORF">CANTADRAFT_88463</name>
</gene>
<reference evidence="16" key="1">
    <citation type="submission" date="2016-05" db="EMBL/GenBank/DDBJ databases">
        <title>Comparative genomics of biotechnologically important yeasts.</title>
        <authorList>
            <consortium name="DOE Joint Genome Institute"/>
            <person name="Riley R."/>
            <person name="Haridas S."/>
            <person name="Wolfe K.H."/>
            <person name="Lopes M.R."/>
            <person name="Hittinger C.T."/>
            <person name="Goker M."/>
            <person name="Salamov A."/>
            <person name="Wisecaver J."/>
            <person name="Long T.M."/>
            <person name="Aerts A.L."/>
            <person name="Barry K."/>
            <person name="Choi C."/>
            <person name="Clum A."/>
            <person name="Coughlan A.Y."/>
            <person name="Deshpande S."/>
            <person name="Douglass A.P."/>
            <person name="Hanson S.J."/>
            <person name="Klenk H.-P."/>
            <person name="Labutti K."/>
            <person name="Lapidus A."/>
            <person name="Lindquist E."/>
            <person name="Lipzen A."/>
            <person name="Meier-Kolthoff J.P."/>
            <person name="Ohm R.A."/>
            <person name="Otillar R.P."/>
            <person name="Pangilinan J."/>
            <person name="Peng Y."/>
            <person name="Rokas A."/>
            <person name="Rosa C.A."/>
            <person name="Scheuner C."/>
            <person name="Sibirny A.A."/>
            <person name="Slot J.C."/>
            <person name="Stielow J.B."/>
            <person name="Sun H."/>
            <person name="Kurtzman C.P."/>
            <person name="Blackwell M."/>
            <person name="Grigoriev I.V."/>
            <person name="Jeffries T.W."/>
        </authorList>
    </citation>
    <scope>NUCLEOTIDE SEQUENCE [LARGE SCALE GENOMIC DNA]</scope>
    <source>
        <strain evidence="16">NRRL Y-17324</strain>
    </source>
</reference>
<protein>
    <recommendedName>
        <fullName evidence="4 13">Cytidine deaminase</fullName>
        <ecNumber evidence="4 13">3.5.4.5</ecNumber>
    </recommendedName>
    <alternativeName>
        <fullName evidence="8 13">Cytidine aminohydrolase</fullName>
    </alternativeName>
</protein>
<evidence type="ECO:0000259" key="14">
    <source>
        <dbReference type="PROSITE" id="PS51747"/>
    </source>
</evidence>
<feature type="binding site" evidence="12">
    <location>
        <position position="69"/>
    </location>
    <ligand>
        <name>Zn(2+)</name>
        <dbReference type="ChEBI" id="CHEBI:29105"/>
        <note>catalytic</note>
    </ligand>
</feature>
<feature type="domain" description="CMP/dCMP-type deaminase" evidence="14">
    <location>
        <begin position="17"/>
        <end position="144"/>
    </location>
</feature>
<evidence type="ECO:0000313" key="15">
    <source>
        <dbReference type="EMBL" id="ODV80530.1"/>
    </source>
</evidence>
<dbReference type="GO" id="GO:0008270">
    <property type="term" value="F:zinc ion binding"/>
    <property type="evidence" value="ECO:0007669"/>
    <property type="project" value="UniProtKB-UniRule"/>
</dbReference>
<evidence type="ECO:0000256" key="6">
    <source>
        <dbReference type="ARBA" id="ARBA00022801"/>
    </source>
</evidence>
<evidence type="ECO:0000256" key="12">
    <source>
        <dbReference type="PIRSR" id="PIRSR606262-3"/>
    </source>
</evidence>
<dbReference type="STRING" id="984487.A0A1E4SLZ2"/>
<feature type="active site" description="Proton donor" evidence="10">
    <location>
        <position position="71"/>
    </location>
</feature>
<dbReference type="GO" id="GO:0006217">
    <property type="term" value="P:deoxycytidine catabolic process"/>
    <property type="evidence" value="ECO:0007669"/>
    <property type="project" value="EnsemblFungi"/>
</dbReference>
<feature type="binding site" evidence="11">
    <location>
        <begin position="58"/>
        <end position="64"/>
    </location>
    <ligand>
        <name>substrate</name>
    </ligand>
</feature>
<dbReference type="Pfam" id="PF00383">
    <property type="entry name" value="dCMP_cyt_deam_1"/>
    <property type="match status" value="1"/>
</dbReference>
<dbReference type="InterPro" id="IPR002125">
    <property type="entry name" value="CMP_dCMP_dom"/>
</dbReference>
<comment type="function">
    <text evidence="2 13">This enzyme scavenges exogenous and endogenous cytidine and 2'-deoxycytidine for UMP synthesis.</text>
</comment>
<evidence type="ECO:0000256" key="10">
    <source>
        <dbReference type="PIRSR" id="PIRSR606262-1"/>
    </source>
</evidence>
<evidence type="ECO:0000256" key="9">
    <source>
        <dbReference type="ARBA" id="ARBA00049558"/>
    </source>
</evidence>
<dbReference type="NCBIfam" id="NF004064">
    <property type="entry name" value="PRK05578.1"/>
    <property type="match status" value="1"/>
</dbReference>
<dbReference type="InterPro" id="IPR016193">
    <property type="entry name" value="Cytidine_deaminase-like"/>
</dbReference>
<dbReference type="NCBIfam" id="TIGR01354">
    <property type="entry name" value="cyt_deam_tetra"/>
    <property type="match status" value="1"/>
</dbReference>
<evidence type="ECO:0000256" key="8">
    <source>
        <dbReference type="ARBA" id="ARBA00032005"/>
    </source>
</evidence>
<comment type="cofactor">
    <cofactor evidence="1 12 13">
        <name>Zn(2+)</name>
        <dbReference type="ChEBI" id="CHEBI:29105"/>
    </cofactor>
</comment>
<name>A0A1E4SLZ2_9ASCO</name>
<dbReference type="SUPFAM" id="SSF53927">
    <property type="entry name" value="Cytidine deaminase-like"/>
    <property type="match status" value="1"/>
</dbReference>
<proteinExistence type="inferred from homology"/>
<dbReference type="EMBL" id="KV453910">
    <property type="protein sequence ID" value="ODV80530.1"/>
    <property type="molecule type" value="Genomic_DNA"/>
</dbReference>
<dbReference type="GO" id="GO:0008655">
    <property type="term" value="P:pyrimidine-containing compound salvage"/>
    <property type="evidence" value="ECO:0007669"/>
    <property type="project" value="EnsemblFungi"/>
</dbReference>
<dbReference type="PANTHER" id="PTHR11644:SF2">
    <property type="entry name" value="CYTIDINE DEAMINASE"/>
    <property type="match status" value="1"/>
</dbReference>
<dbReference type="AlphaFoldDB" id="A0A1E4SLZ2"/>
<dbReference type="FunFam" id="3.40.140.10:FF:000008">
    <property type="entry name" value="Cytidine deaminase"/>
    <property type="match status" value="1"/>
</dbReference>
<comment type="catalytic activity">
    <reaction evidence="13">
        <text>2'-deoxycytidine + H2O + H(+) = 2'-deoxyuridine + NH4(+)</text>
        <dbReference type="Rhea" id="RHEA:13433"/>
        <dbReference type="ChEBI" id="CHEBI:15377"/>
        <dbReference type="ChEBI" id="CHEBI:15378"/>
        <dbReference type="ChEBI" id="CHEBI:15698"/>
        <dbReference type="ChEBI" id="CHEBI:16450"/>
        <dbReference type="ChEBI" id="CHEBI:28938"/>
        <dbReference type="EC" id="3.5.4.5"/>
    </reaction>
</comment>
<feature type="binding site" evidence="12">
    <location>
        <position position="102"/>
    </location>
    <ligand>
        <name>Zn(2+)</name>
        <dbReference type="ChEBI" id="CHEBI:29105"/>
        <note>catalytic</note>
    </ligand>
</feature>
<evidence type="ECO:0000256" key="1">
    <source>
        <dbReference type="ARBA" id="ARBA00001947"/>
    </source>
</evidence>
<comment type="similarity">
    <text evidence="3 13">Belongs to the cytidine and deoxycytidylate deaminase family.</text>
</comment>
<keyword evidence="16" id="KW-1185">Reference proteome</keyword>
<dbReference type="GeneID" id="30985591"/>
<keyword evidence="7 12" id="KW-0862">Zinc</keyword>
<evidence type="ECO:0000256" key="2">
    <source>
        <dbReference type="ARBA" id="ARBA00003949"/>
    </source>
</evidence>
<dbReference type="EC" id="3.5.4.5" evidence="4 13"/>
<dbReference type="InterPro" id="IPR006262">
    <property type="entry name" value="Cyt_deam_tetra"/>
</dbReference>
<evidence type="ECO:0000256" key="5">
    <source>
        <dbReference type="ARBA" id="ARBA00022723"/>
    </source>
</evidence>
<dbReference type="GO" id="GO:0005829">
    <property type="term" value="C:cytosol"/>
    <property type="evidence" value="ECO:0007669"/>
    <property type="project" value="TreeGrafter"/>
</dbReference>
<sequence>MGFQQYIHNDHDELSDFGFSQLKEKCLNARNVSYSPYSNFRVGCTILTETGEHFSGANVENASYGAGVCAERTAICKAVTEGHRKFKIIAISGDDEEPITPCGICRQFIREFAPEVPIYMFNKDGSKFIKVFLQDLLPLSFGPENLGIKFLIQ</sequence>
<dbReference type="Gene3D" id="3.40.140.10">
    <property type="entry name" value="Cytidine Deaminase, domain 2"/>
    <property type="match status" value="1"/>
</dbReference>
<dbReference type="GO" id="GO:0006216">
    <property type="term" value="P:cytidine catabolic process"/>
    <property type="evidence" value="ECO:0007669"/>
    <property type="project" value="EnsemblFungi"/>
</dbReference>
<evidence type="ECO:0000256" key="11">
    <source>
        <dbReference type="PIRSR" id="PIRSR606262-2"/>
    </source>
</evidence>
<dbReference type="OrthoDB" id="414540at2759"/>
<dbReference type="InterPro" id="IPR016192">
    <property type="entry name" value="APOBEC/CMP_deaminase_Zn-bd"/>
</dbReference>
<evidence type="ECO:0000313" key="16">
    <source>
        <dbReference type="Proteomes" id="UP000094285"/>
    </source>
</evidence>
<evidence type="ECO:0000256" key="7">
    <source>
        <dbReference type="ARBA" id="ARBA00022833"/>
    </source>
</evidence>
<keyword evidence="6 13" id="KW-0378">Hydrolase</keyword>
<evidence type="ECO:0000256" key="4">
    <source>
        <dbReference type="ARBA" id="ARBA00012783"/>
    </source>
</evidence>